<evidence type="ECO:0000256" key="1">
    <source>
        <dbReference type="ARBA" id="ARBA00004127"/>
    </source>
</evidence>
<feature type="non-terminal residue" evidence="8">
    <location>
        <position position="1"/>
    </location>
</feature>
<gene>
    <name evidence="8" type="ORF">CANCADRAFT_14006</name>
</gene>
<evidence type="ECO:0000259" key="7">
    <source>
        <dbReference type="SMART" id="SM00694"/>
    </source>
</evidence>
<dbReference type="GO" id="GO:0012505">
    <property type="term" value="C:endomembrane system"/>
    <property type="evidence" value="ECO:0007669"/>
    <property type="project" value="UniProtKB-SubCell"/>
</dbReference>
<feature type="transmembrane region" description="Helical" evidence="5">
    <location>
        <begin position="155"/>
        <end position="177"/>
    </location>
</feature>
<dbReference type="PANTHER" id="PTHR31679:SF2">
    <property type="entry name" value="PEROXISOMAL MEMBRANE PROTEIN PEX30-RELATED"/>
    <property type="match status" value="1"/>
</dbReference>
<accession>A0A1E4TH44</accession>
<evidence type="ECO:0000256" key="5">
    <source>
        <dbReference type="SAM" id="Phobius"/>
    </source>
</evidence>
<organism evidence="8 9">
    <name type="scientific">Tortispora caseinolytica NRRL Y-17796</name>
    <dbReference type="NCBI Taxonomy" id="767744"/>
    <lineage>
        <taxon>Eukaryota</taxon>
        <taxon>Fungi</taxon>
        <taxon>Dikarya</taxon>
        <taxon>Ascomycota</taxon>
        <taxon>Saccharomycotina</taxon>
        <taxon>Trigonopsidomycetes</taxon>
        <taxon>Trigonopsidales</taxon>
        <taxon>Trigonopsidaceae</taxon>
        <taxon>Tortispora</taxon>
    </lineage>
</organism>
<keyword evidence="2 5" id="KW-0812">Transmembrane</keyword>
<protein>
    <recommendedName>
        <fullName evidence="6 7">Peroxin/Ferlin domain-containing protein</fullName>
    </recommendedName>
</protein>
<evidence type="ECO:0000313" key="8">
    <source>
        <dbReference type="EMBL" id="ODV91049.1"/>
    </source>
</evidence>
<keyword evidence="9" id="KW-1185">Reference proteome</keyword>
<evidence type="ECO:0000259" key="6">
    <source>
        <dbReference type="SMART" id="SM00693"/>
    </source>
</evidence>
<comment type="subcellular location">
    <subcellularLocation>
        <location evidence="1">Endomembrane system</location>
        <topology evidence="1">Multi-pass membrane protein</topology>
    </subcellularLocation>
</comment>
<dbReference type="SMART" id="SM00693">
    <property type="entry name" value="DysFN"/>
    <property type="match status" value="1"/>
</dbReference>
<dbReference type="GO" id="GO:0005778">
    <property type="term" value="C:peroxisomal membrane"/>
    <property type="evidence" value="ECO:0007669"/>
    <property type="project" value="UniProtKB-ARBA"/>
</dbReference>
<feature type="transmembrane region" description="Helical" evidence="5">
    <location>
        <begin position="48"/>
        <end position="72"/>
    </location>
</feature>
<evidence type="ECO:0000256" key="2">
    <source>
        <dbReference type="ARBA" id="ARBA00022692"/>
    </source>
</evidence>
<dbReference type="EMBL" id="KV453842">
    <property type="protein sequence ID" value="ODV91049.1"/>
    <property type="molecule type" value="Genomic_DNA"/>
</dbReference>
<evidence type="ECO:0000313" key="9">
    <source>
        <dbReference type="Proteomes" id="UP000095023"/>
    </source>
</evidence>
<feature type="domain" description="Peroxin/Ferlin" evidence="6">
    <location>
        <begin position="221"/>
        <end position="289"/>
    </location>
</feature>
<sequence length="345" mass="39118">SPLLATTPPTVARALAQAYPFVTLLNNVAALLSWTSPDPWESCLMLPVWILTVMYSQTIMLFLPLFLASLLVNVLPMRGHKGGSAPPTLDTVVHELATLSTRLQLLSEPWTTALAFLHRILDSPSATQRSIITLSLLFPVHIFISLFLFSPKLQIALVGVLALSFHSLPSRIARIMLWRSRLVRHIASQITGLEFAIPPPASLKESSVDAHLDSSRNSNEPVRFSYVVYENQRKWLGVGWTSSMSSYERGAWTDEFLNTVKPIDQFELPKIDPSYGYKWQWADPSWHIDKSFSIESDSSKTDTEDNEGWIYYDNSWKNPSLEESSFGHYTRRRRWVRTAELVPLT</sequence>
<dbReference type="Proteomes" id="UP000095023">
    <property type="component" value="Unassembled WGS sequence"/>
</dbReference>
<feature type="transmembrane region" description="Helical" evidence="5">
    <location>
        <begin position="131"/>
        <end position="149"/>
    </location>
</feature>
<dbReference type="GO" id="GO:0007031">
    <property type="term" value="P:peroxisome organization"/>
    <property type="evidence" value="ECO:0007669"/>
    <property type="project" value="TreeGrafter"/>
</dbReference>
<dbReference type="InterPro" id="IPR006614">
    <property type="entry name" value="Peroxin/Ferlin"/>
</dbReference>
<dbReference type="InterPro" id="IPR052646">
    <property type="entry name" value="Peroxisomal_PEX28-32"/>
</dbReference>
<dbReference type="PANTHER" id="PTHR31679">
    <property type="entry name" value="PEROXISOMAL MEMBRANE PROTEIN PEX30-RELATED"/>
    <property type="match status" value="1"/>
</dbReference>
<dbReference type="OrthoDB" id="5586090at2759"/>
<feature type="non-terminal residue" evidence="8">
    <location>
        <position position="345"/>
    </location>
</feature>
<keyword evidence="3 5" id="KW-1133">Transmembrane helix</keyword>
<evidence type="ECO:0000256" key="4">
    <source>
        <dbReference type="ARBA" id="ARBA00023136"/>
    </source>
</evidence>
<name>A0A1E4TH44_9ASCO</name>
<keyword evidence="4 5" id="KW-0472">Membrane</keyword>
<feature type="domain" description="Peroxin/Ferlin" evidence="7">
    <location>
        <begin position="308"/>
        <end position="342"/>
    </location>
</feature>
<proteinExistence type="predicted"/>
<dbReference type="SMART" id="SM00694">
    <property type="entry name" value="DysFC"/>
    <property type="match status" value="1"/>
</dbReference>
<dbReference type="InterPro" id="IPR010482">
    <property type="entry name" value="TECPR1-like_DysF"/>
</dbReference>
<evidence type="ECO:0000256" key="3">
    <source>
        <dbReference type="ARBA" id="ARBA00022989"/>
    </source>
</evidence>
<dbReference type="Pfam" id="PF06398">
    <property type="entry name" value="Pex24p"/>
    <property type="match status" value="1"/>
</dbReference>
<reference evidence="9" key="1">
    <citation type="submission" date="2016-02" db="EMBL/GenBank/DDBJ databases">
        <title>Comparative genomics of biotechnologically important yeasts.</title>
        <authorList>
            <consortium name="DOE Joint Genome Institute"/>
            <person name="Riley R."/>
            <person name="Haridas S."/>
            <person name="Wolfe K.H."/>
            <person name="Lopes M.R."/>
            <person name="Hittinger C.T."/>
            <person name="Goker M."/>
            <person name="Salamov A."/>
            <person name="Wisecaver J."/>
            <person name="Long T.M."/>
            <person name="Aerts A.L."/>
            <person name="Barry K."/>
            <person name="Choi C."/>
            <person name="Clum A."/>
            <person name="Coughlan A.Y."/>
            <person name="Deshpande S."/>
            <person name="Douglass A.P."/>
            <person name="Hanson S.J."/>
            <person name="Klenk H.-P."/>
            <person name="Labutti K."/>
            <person name="Lapidus A."/>
            <person name="Lindquist E."/>
            <person name="Lipzen A."/>
            <person name="Meier-Kolthoff J.P."/>
            <person name="Ohm R.A."/>
            <person name="Otillar R.P."/>
            <person name="Pangilinan J."/>
            <person name="Peng Y."/>
            <person name="Rokas A."/>
            <person name="Rosa C.A."/>
            <person name="Scheuner C."/>
            <person name="Sibirny A.A."/>
            <person name="Slot J.C."/>
            <person name="Stielow J.B."/>
            <person name="Sun H."/>
            <person name="Kurtzman C.P."/>
            <person name="Blackwell M."/>
            <person name="Jeffries T.W."/>
            <person name="Grigoriev I.V."/>
        </authorList>
    </citation>
    <scope>NUCLEOTIDE SEQUENCE [LARGE SCALE GENOMIC DNA]</scope>
    <source>
        <strain evidence="9">NRRL Y-17796</strain>
    </source>
</reference>
<dbReference type="AlphaFoldDB" id="A0A1E4TH44"/>